<dbReference type="SUPFAM" id="SSF53474">
    <property type="entry name" value="alpha/beta-Hydrolases"/>
    <property type="match status" value="1"/>
</dbReference>
<dbReference type="RefSeq" id="WP_184518055.1">
    <property type="nucleotide sequence ID" value="NZ_JACIJD010000009.1"/>
</dbReference>
<name>A0A840Y3K9_9PROT</name>
<gene>
    <name evidence="1" type="ORF">FHS87_002325</name>
</gene>
<proteinExistence type="predicted"/>
<keyword evidence="2" id="KW-1185">Reference proteome</keyword>
<dbReference type="Proteomes" id="UP000580654">
    <property type="component" value="Unassembled WGS sequence"/>
</dbReference>
<evidence type="ECO:0000313" key="2">
    <source>
        <dbReference type="Proteomes" id="UP000580654"/>
    </source>
</evidence>
<dbReference type="Gene3D" id="3.40.50.1820">
    <property type="entry name" value="alpha/beta hydrolase"/>
    <property type="match status" value="1"/>
</dbReference>
<protein>
    <submittedName>
        <fullName evidence="1">Pimeloyl-ACP methyl ester carboxylesterase</fullName>
    </submittedName>
</protein>
<dbReference type="InterPro" id="IPR029058">
    <property type="entry name" value="AB_hydrolase_fold"/>
</dbReference>
<sequence>MRDAEAYDAILSRHERRLGAIPYVHLAREGDEGAPRLLVTMATHKNGERYAALETAERSWKGDLLALRDPANSFYLGEDAGAGYDAVVEGVLAGYAPEKVVFFGSSMAGYAALRWALRWNANALVSNPQVNLDAAAALGWPELRANILRIPRRVNLDEGVYGARSCSIAWLHGRHPMDVDALRRFMEVWLASPGMTLNLQHHPESAHRYLVNDGRHFFALLEGVLAERAMREGTQRLE</sequence>
<organism evidence="1 2">
    <name type="scientific">Muricoccus pecuniae</name>
    <dbReference type="NCBI Taxonomy" id="693023"/>
    <lineage>
        <taxon>Bacteria</taxon>
        <taxon>Pseudomonadati</taxon>
        <taxon>Pseudomonadota</taxon>
        <taxon>Alphaproteobacteria</taxon>
        <taxon>Acetobacterales</taxon>
        <taxon>Roseomonadaceae</taxon>
        <taxon>Muricoccus</taxon>
    </lineage>
</organism>
<reference evidence="1 2" key="1">
    <citation type="submission" date="2020-08" db="EMBL/GenBank/DDBJ databases">
        <title>Genomic Encyclopedia of Type Strains, Phase IV (KMG-IV): sequencing the most valuable type-strain genomes for metagenomic binning, comparative biology and taxonomic classification.</title>
        <authorList>
            <person name="Goeker M."/>
        </authorList>
    </citation>
    <scope>NUCLEOTIDE SEQUENCE [LARGE SCALE GENOMIC DNA]</scope>
    <source>
        <strain evidence="1 2">DSM 25622</strain>
    </source>
</reference>
<accession>A0A840Y3K9</accession>
<dbReference type="AlphaFoldDB" id="A0A840Y3K9"/>
<dbReference type="EMBL" id="JACIJD010000009">
    <property type="protein sequence ID" value="MBB5694280.1"/>
    <property type="molecule type" value="Genomic_DNA"/>
</dbReference>
<evidence type="ECO:0000313" key="1">
    <source>
        <dbReference type="EMBL" id="MBB5694280.1"/>
    </source>
</evidence>
<comment type="caution">
    <text evidence="1">The sequence shown here is derived from an EMBL/GenBank/DDBJ whole genome shotgun (WGS) entry which is preliminary data.</text>
</comment>